<comment type="caution">
    <text evidence="3">The sequence shown here is derived from an EMBL/GenBank/DDBJ whole genome shotgun (WGS) entry which is preliminary data.</text>
</comment>
<dbReference type="NCBIfam" id="NF007800">
    <property type="entry name" value="PRK10506.1"/>
    <property type="match status" value="1"/>
</dbReference>
<dbReference type="SUPFAM" id="SSF54523">
    <property type="entry name" value="Pili subunits"/>
    <property type="match status" value="1"/>
</dbReference>
<proteinExistence type="predicted"/>
<dbReference type="InterPro" id="IPR012902">
    <property type="entry name" value="N_methyl_site"/>
</dbReference>
<dbReference type="InterPro" id="IPR045584">
    <property type="entry name" value="Pilin-like"/>
</dbReference>
<evidence type="ECO:0000256" key="2">
    <source>
        <dbReference type="SAM" id="Phobius"/>
    </source>
</evidence>
<evidence type="ECO:0000313" key="3">
    <source>
        <dbReference type="EMBL" id="CAH6637141.1"/>
    </source>
</evidence>
<keyword evidence="2" id="KW-0812">Transmembrane</keyword>
<protein>
    <submittedName>
        <fullName evidence="3">Prepilin peptidase dependent protein A</fullName>
    </submittedName>
</protein>
<comment type="subcellular location">
    <subcellularLocation>
        <location evidence="1">Membrane</location>
        <topology evidence="1">Single-pass membrane protein</topology>
    </subcellularLocation>
</comment>
<feature type="transmembrane region" description="Helical" evidence="2">
    <location>
        <begin position="6"/>
        <end position="30"/>
    </location>
</feature>
<name>A0ABN8TDB9_9ENTR</name>
<keyword evidence="2" id="KW-0472">Membrane</keyword>
<dbReference type="EMBL" id="CALSBS010000007">
    <property type="protein sequence ID" value="CAH6637141.1"/>
    <property type="molecule type" value="Genomic_DNA"/>
</dbReference>
<keyword evidence="4" id="KW-1185">Reference proteome</keyword>
<evidence type="ECO:0000256" key="1">
    <source>
        <dbReference type="ARBA" id="ARBA00004167"/>
    </source>
</evidence>
<dbReference type="Proteomes" id="UP001152651">
    <property type="component" value="Unassembled WGS sequence"/>
</dbReference>
<organism evidence="3 4">
    <name type="scientific">Pseudocitrobacter vendiensis</name>
    <dbReference type="NCBI Taxonomy" id="2488306"/>
    <lineage>
        <taxon>Bacteria</taxon>
        <taxon>Pseudomonadati</taxon>
        <taxon>Pseudomonadota</taxon>
        <taxon>Gammaproteobacteria</taxon>
        <taxon>Enterobacterales</taxon>
        <taxon>Enterobacteriaceae</taxon>
        <taxon>Pseudocitrobacter</taxon>
    </lineage>
</organism>
<reference evidence="3" key="1">
    <citation type="submission" date="2022-05" db="EMBL/GenBank/DDBJ databases">
        <authorList>
            <person name="Blom J."/>
        </authorList>
    </citation>
    <scope>NUCLEOTIDE SEQUENCE</scope>
    <source>
        <strain evidence="3">Type strain: CPO20170097</strain>
    </source>
</reference>
<gene>
    <name evidence="3" type="ORF">FBBNIHIM_09990</name>
</gene>
<accession>A0ABN8TDB9</accession>
<keyword evidence="2" id="KW-1133">Transmembrane helix</keyword>
<dbReference type="RefSeq" id="WP_253897786.1">
    <property type="nucleotide sequence ID" value="NZ_CALSBS010000007.1"/>
</dbReference>
<evidence type="ECO:0000313" key="4">
    <source>
        <dbReference type="Proteomes" id="UP001152651"/>
    </source>
</evidence>
<dbReference type="Pfam" id="PF07963">
    <property type="entry name" value="N_methyl"/>
    <property type="match status" value="1"/>
</dbReference>
<sequence length="156" mass="17775">MNKQTGYTLIETLVAVSLVIILSAGGLYGWQRWQQQQRLWQTAMQLRDYLLFLRNDANWHNRDRMIKAHYVDTRWCLVADDIVMEGCPSANPLVFLPPWAEVQLASITPSFGFFGLRNTAWAGSISVQSAAGHWEVILSSFGRLRLCEREGGNECQ</sequence>